<dbReference type="InterPro" id="IPR011009">
    <property type="entry name" value="Kinase-like_dom_sf"/>
</dbReference>
<evidence type="ECO:0000313" key="5">
    <source>
        <dbReference type="Proteomes" id="UP000823674"/>
    </source>
</evidence>
<evidence type="ECO:0000256" key="1">
    <source>
        <dbReference type="ARBA" id="ARBA00022741"/>
    </source>
</evidence>
<keyword evidence="5" id="KW-1185">Reference proteome</keyword>
<dbReference type="Gene3D" id="3.30.200.20">
    <property type="entry name" value="Phosphorylase Kinase, domain 1"/>
    <property type="match status" value="1"/>
</dbReference>
<reference evidence="4 5" key="1">
    <citation type="submission" date="2021-03" db="EMBL/GenBank/DDBJ databases">
        <authorList>
            <person name="King G.J."/>
            <person name="Bancroft I."/>
            <person name="Baten A."/>
            <person name="Bloomfield J."/>
            <person name="Borpatragohain P."/>
            <person name="He Z."/>
            <person name="Irish N."/>
            <person name="Irwin J."/>
            <person name="Liu K."/>
            <person name="Mauleon R.P."/>
            <person name="Moore J."/>
            <person name="Morris R."/>
            <person name="Ostergaard L."/>
            <person name="Wang B."/>
            <person name="Wells R."/>
        </authorList>
    </citation>
    <scope>NUCLEOTIDE SEQUENCE [LARGE SCALE GENOMIC DNA]</scope>
    <source>
        <strain evidence="4">R-o-18</strain>
        <tissue evidence="4">Leaf</tissue>
    </source>
</reference>
<sequence>MGSYGVVCAVVDMHIKENVTMKKINDIFEYISDALCILREVKLIRLLRHLDVVEIKNIMCPPFTREFKAIYVVFELIESDLHQVIKANEDIGTPPLTFTTITS</sequence>
<gene>
    <name evidence="4" type="primary">A04g500580.1_BraROA</name>
    <name evidence="4" type="ORF">IGI04_014333</name>
</gene>
<dbReference type="SUPFAM" id="SSF56112">
    <property type="entry name" value="Protein kinase-like (PK-like)"/>
    <property type="match status" value="1"/>
</dbReference>
<dbReference type="PROSITE" id="PS50011">
    <property type="entry name" value="PROTEIN_KINASE_DOM"/>
    <property type="match status" value="1"/>
</dbReference>
<organism evidence="4 5">
    <name type="scientific">Brassica rapa subsp. trilocularis</name>
    <dbReference type="NCBI Taxonomy" id="1813537"/>
    <lineage>
        <taxon>Eukaryota</taxon>
        <taxon>Viridiplantae</taxon>
        <taxon>Streptophyta</taxon>
        <taxon>Embryophyta</taxon>
        <taxon>Tracheophyta</taxon>
        <taxon>Spermatophyta</taxon>
        <taxon>Magnoliopsida</taxon>
        <taxon>eudicotyledons</taxon>
        <taxon>Gunneridae</taxon>
        <taxon>Pentapetalae</taxon>
        <taxon>rosids</taxon>
        <taxon>malvids</taxon>
        <taxon>Brassicales</taxon>
        <taxon>Brassicaceae</taxon>
        <taxon>Brassiceae</taxon>
        <taxon>Brassica</taxon>
    </lineage>
</organism>
<dbReference type="Proteomes" id="UP000823674">
    <property type="component" value="Chromosome A04"/>
</dbReference>
<accession>A0ABQ7MQ53</accession>
<evidence type="ECO:0000259" key="3">
    <source>
        <dbReference type="PROSITE" id="PS50011"/>
    </source>
</evidence>
<keyword evidence="2" id="KW-0067">ATP-binding</keyword>
<evidence type="ECO:0000313" key="4">
    <source>
        <dbReference type="EMBL" id="KAG5399726.1"/>
    </source>
</evidence>
<dbReference type="InterPro" id="IPR000719">
    <property type="entry name" value="Prot_kinase_dom"/>
</dbReference>
<feature type="domain" description="Protein kinase" evidence="3">
    <location>
        <begin position="1"/>
        <end position="103"/>
    </location>
</feature>
<evidence type="ECO:0000256" key="2">
    <source>
        <dbReference type="ARBA" id="ARBA00022840"/>
    </source>
</evidence>
<dbReference type="PANTHER" id="PTHR24055">
    <property type="entry name" value="MITOGEN-ACTIVATED PROTEIN KINASE"/>
    <property type="match status" value="1"/>
</dbReference>
<name>A0ABQ7MQ53_BRACM</name>
<proteinExistence type="predicted"/>
<keyword evidence="1" id="KW-0547">Nucleotide-binding</keyword>
<dbReference type="EMBL" id="JADBGQ010000004">
    <property type="protein sequence ID" value="KAG5399726.1"/>
    <property type="molecule type" value="Genomic_DNA"/>
</dbReference>
<comment type="caution">
    <text evidence="4">The sequence shown here is derived from an EMBL/GenBank/DDBJ whole genome shotgun (WGS) entry which is preliminary data.</text>
</comment>
<protein>
    <recommendedName>
        <fullName evidence="3">Protein kinase domain-containing protein</fullName>
    </recommendedName>
</protein>
<dbReference type="InterPro" id="IPR050117">
    <property type="entry name" value="MAPK"/>
</dbReference>